<reference evidence="4" key="1">
    <citation type="journal article" date="2016" name="Front. Microbiol.">
        <title>Genome Sequence of the Piezophilic, Mesophilic Sulfate-Reducing Bacterium Desulfovibrio indicus J2T.</title>
        <authorList>
            <person name="Cao J."/>
            <person name="Maignien L."/>
            <person name="Shao Z."/>
            <person name="Alain K."/>
            <person name="Jebbar M."/>
        </authorList>
    </citation>
    <scope>NUCLEOTIDE SEQUENCE</scope>
    <source>
        <strain evidence="4">JCM 32048</strain>
    </source>
</reference>
<dbReference type="PANTHER" id="PTHR11895">
    <property type="entry name" value="TRANSAMIDASE"/>
    <property type="match status" value="1"/>
</dbReference>
<reference evidence="4" key="2">
    <citation type="submission" date="2021-08" db="EMBL/GenBank/DDBJ databases">
        <authorList>
            <person name="Tani A."/>
            <person name="Ola A."/>
            <person name="Ogura Y."/>
            <person name="Katsura K."/>
            <person name="Hayashi T."/>
        </authorList>
    </citation>
    <scope>NUCLEOTIDE SEQUENCE</scope>
    <source>
        <strain evidence="4">JCM 32048</strain>
    </source>
</reference>
<keyword evidence="5" id="KW-1185">Reference proteome</keyword>
<dbReference type="SUPFAM" id="SSF75304">
    <property type="entry name" value="Amidase signature (AS) enzymes"/>
    <property type="match status" value="1"/>
</dbReference>
<dbReference type="Gene3D" id="3.90.1300.10">
    <property type="entry name" value="Amidase signature (AS) domain"/>
    <property type="match status" value="1"/>
</dbReference>
<evidence type="ECO:0000259" key="3">
    <source>
        <dbReference type="Pfam" id="PF01425"/>
    </source>
</evidence>
<evidence type="ECO:0000256" key="1">
    <source>
        <dbReference type="ARBA" id="ARBA00003871"/>
    </source>
</evidence>
<evidence type="ECO:0000256" key="2">
    <source>
        <dbReference type="ARBA" id="ARBA00021874"/>
    </source>
</evidence>
<evidence type="ECO:0000313" key="4">
    <source>
        <dbReference type="EMBL" id="GJD62968.1"/>
    </source>
</evidence>
<dbReference type="NCBIfam" id="NF005686">
    <property type="entry name" value="PRK07486.1"/>
    <property type="match status" value="1"/>
</dbReference>
<dbReference type="Pfam" id="PF01425">
    <property type="entry name" value="Amidase"/>
    <property type="match status" value="1"/>
</dbReference>
<organism evidence="4 5">
    <name type="scientific">Methylobacterium frigidaeris</name>
    <dbReference type="NCBI Taxonomy" id="2038277"/>
    <lineage>
        <taxon>Bacteria</taxon>
        <taxon>Pseudomonadati</taxon>
        <taxon>Pseudomonadota</taxon>
        <taxon>Alphaproteobacteria</taxon>
        <taxon>Hyphomicrobiales</taxon>
        <taxon>Methylobacteriaceae</taxon>
        <taxon>Methylobacterium</taxon>
    </lineage>
</organism>
<feature type="domain" description="Amidase" evidence="3">
    <location>
        <begin position="28"/>
        <end position="458"/>
    </location>
</feature>
<dbReference type="PANTHER" id="PTHR11895:SF76">
    <property type="entry name" value="INDOLEACETAMIDE HYDROLASE"/>
    <property type="match status" value="1"/>
</dbReference>
<gene>
    <name evidence="4" type="primary">aam_4</name>
    <name evidence="4" type="ORF">MPEAHAMD_3129</name>
</gene>
<dbReference type="RefSeq" id="WP_099907961.1">
    <property type="nucleotide sequence ID" value="NZ_BPQJ01000013.1"/>
</dbReference>
<sequence>MPPSSDLVTMRATDLARAIRDRAVSAREAMQAHLDQIARHNPAVNAIVSLRDPDRLLAEAEAADRDLAANGPRGPLHGLPHAVKDLSATAGIRTTQGSPLFRDTVPETDALHVARLKAAGAILIGKTNVPEFGLGSHSTNPVFGVTRNAYDPAKAGGGSSGGAAVALALRMVPLADGSDHGGSLRNPAAWNNVLGLRPAAGRVPGHTDEVFLPQLGVNGPMARSTADLGLLLSVQAGDDPRIPNAIRQDPAGFALARPRELRGLRIGWIGDFGGHLPFEPGVLDLCEAGLAVFSAHGAAVEPVLPAFDPEAIWRAWMVLRQWITGANLAVHWRDPEKRALMKPEAVWEVEQGQKLSAFEVHAASVTRTAWYHCVRGLFERFDVLALPAAQVFPFDARETWPRSINGRAMDTYHRWMEVVVPGTMSGCPVISLPVGLNPGGLPMGIQLIAPNHGEADLLAIAAAYEAATGFDRTQPPILRDRSPALRA</sequence>
<proteinExistence type="predicted"/>
<dbReference type="PROSITE" id="PS00571">
    <property type="entry name" value="AMIDASES"/>
    <property type="match status" value="1"/>
</dbReference>
<dbReference type="GO" id="GO:0003824">
    <property type="term" value="F:catalytic activity"/>
    <property type="evidence" value="ECO:0007669"/>
    <property type="project" value="InterPro"/>
</dbReference>
<dbReference type="InterPro" id="IPR023631">
    <property type="entry name" value="Amidase_dom"/>
</dbReference>
<dbReference type="AlphaFoldDB" id="A0AA37HC51"/>
<comment type="function">
    <text evidence="1">Hydrolyzes indole-3-acetamide (IAM) into indole-3-acetic acid (IAA).</text>
</comment>
<dbReference type="InterPro" id="IPR036928">
    <property type="entry name" value="AS_sf"/>
</dbReference>
<comment type="caution">
    <text evidence="4">The sequence shown here is derived from an EMBL/GenBank/DDBJ whole genome shotgun (WGS) entry which is preliminary data.</text>
</comment>
<accession>A0AA37HC51</accession>
<dbReference type="EMBL" id="BPQJ01000013">
    <property type="protein sequence ID" value="GJD62968.1"/>
    <property type="molecule type" value="Genomic_DNA"/>
</dbReference>
<name>A0AA37HC51_9HYPH</name>
<protein>
    <recommendedName>
        <fullName evidence="2">Indoleacetamide hydrolase</fullName>
    </recommendedName>
</protein>
<evidence type="ECO:0000313" key="5">
    <source>
        <dbReference type="Proteomes" id="UP001055286"/>
    </source>
</evidence>
<dbReference type="InterPro" id="IPR020556">
    <property type="entry name" value="Amidase_CS"/>
</dbReference>
<dbReference type="InterPro" id="IPR000120">
    <property type="entry name" value="Amidase"/>
</dbReference>
<dbReference type="Proteomes" id="UP001055286">
    <property type="component" value="Unassembled WGS sequence"/>
</dbReference>